<dbReference type="Pfam" id="PF08482">
    <property type="entry name" value="HrpB_C"/>
    <property type="match status" value="1"/>
</dbReference>
<keyword evidence="5" id="KW-0067">ATP-binding</keyword>
<dbReference type="SMART" id="SM00487">
    <property type="entry name" value="DEXDc"/>
    <property type="match status" value="1"/>
</dbReference>
<feature type="compositionally biased region" description="Basic and acidic residues" evidence="6">
    <location>
        <begin position="343"/>
        <end position="354"/>
    </location>
</feature>
<dbReference type="Pfam" id="PF00270">
    <property type="entry name" value="DEAD"/>
    <property type="match status" value="1"/>
</dbReference>
<dbReference type="InterPro" id="IPR013689">
    <property type="entry name" value="RNA_helicase_ATP-dep_HrpB_C"/>
</dbReference>
<dbReference type="GO" id="GO:0016787">
    <property type="term" value="F:hydrolase activity"/>
    <property type="evidence" value="ECO:0007669"/>
    <property type="project" value="UniProtKB-KW"/>
</dbReference>
<keyword evidence="10" id="KW-1185">Reference proteome</keyword>
<dbReference type="InterPro" id="IPR014001">
    <property type="entry name" value="Helicase_ATP-bd"/>
</dbReference>
<dbReference type="PIRSF" id="PIRSF005496">
    <property type="entry name" value="ATP_hel_hrpB"/>
    <property type="match status" value="1"/>
</dbReference>
<evidence type="ECO:0000259" key="7">
    <source>
        <dbReference type="PROSITE" id="PS51192"/>
    </source>
</evidence>
<evidence type="ECO:0000313" key="9">
    <source>
        <dbReference type="EMBL" id="APT88050.1"/>
    </source>
</evidence>
<dbReference type="PANTHER" id="PTHR43519:SF1">
    <property type="entry name" value="ATP-DEPENDENT RNA HELICASE HRPB"/>
    <property type="match status" value="1"/>
</dbReference>
<protein>
    <recommendedName>
        <fullName evidence="1">RNA helicase</fullName>
        <ecNumber evidence="1">3.6.4.13</ecNumber>
    </recommendedName>
</protein>
<dbReference type="PROSITE" id="PS00690">
    <property type="entry name" value="DEAH_ATP_HELICASE"/>
    <property type="match status" value="1"/>
</dbReference>
<dbReference type="EC" id="3.6.4.13" evidence="1"/>
<dbReference type="PROSITE" id="PS51192">
    <property type="entry name" value="HELICASE_ATP_BIND_1"/>
    <property type="match status" value="1"/>
</dbReference>
<evidence type="ECO:0000256" key="4">
    <source>
        <dbReference type="ARBA" id="ARBA00022806"/>
    </source>
</evidence>
<evidence type="ECO:0000256" key="1">
    <source>
        <dbReference type="ARBA" id="ARBA00012552"/>
    </source>
</evidence>
<gene>
    <name evidence="9" type="ORF">CFRA_00660</name>
</gene>
<dbReference type="SUPFAM" id="SSF52540">
    <property type="entry name" value="P-loop containing nucleoside triphosphate hydrolases"/>
    <property type="match status" value="1"/>
</dbReference>
<dbReference type="Gene3D" id="1.20.120.1080">
    <property type="match status" value="1"/>
</dbReference>
<keyword evidence="3" id="KW-0378">Hydrolase</keyword>
<feature type="region of interest" description="Disordered" evidence="6">
    <location>
        <begin position="497"/>
        <end position="521"/>
    </location>
</feature>
<keyword evidence="2" id="KW-0547">Nucleotide-binding</keyword>
<evidence type="ECO:0000256" key="2">
    <source>
        <dbReference type="ARBA" id="ARBA00022741"/>
    </source>
</evidence>
<evidence type="ECO:0000256" key="5">
    <source>
        <dbReference type="ARBA" id="ARBA00022840"/>
    </source>
</evidence>
<dbReference type="InterPro" id="IPR001650">
    <property type="entry name" value="Helicase_C-like"/>
</dbReference>
<dbReference type="AlphaFoldDB" id="A0A1L7CQC9"/>
<dbReference type="NCBIfam" id="TIGR01970">
    <property type="entry name" value="DEAH_box_HrpB"/>
    <property type="match status" value="1"/>
</dbReference>
<evidence type="ECO:0000256" key="6">
    <source>
        <dbReference type="SAM" id="MobiDB-lite"/>
    </source>
</evidence>
<dbReference type="InterPro" id="IPR027417">
    <property type="entry name" value="P-loop_NTPase"/>
</dbReference>
<feature type="domain" description="Helicase ATP-binding" evidence="7">
    <location>
        <begin position="27"/>
        <end position="205"/>
    </location>
</feature>
<dbReference type="STRING" id="1437875.CFRA_00660"/>
<dbReference type="SMART" id="SM00490">
    <property type="entry name" value="HELICc"/>
    <property type="match status" value="1"/>
</dbReference>
<dbReference type="KEGG" id="cfk:CFRA_00660"/>
<feature type="region of interest" description="Disordered" evidence="6">
    <location>
        <begin position="339"/>
        <end position="358"/>
    </location>
</feature>
<dbReference type="GO" id="GO:0003724">
    <property type="term" value="F:RNA helicase activity"/>
    <property type="evidence" value="ECO:0007669"/>
    <property type="project" value="UniProtKB-EC"/>
</dbReference>
<dbReference type="InterPro" id="IPR011545">
    <property type="entry name" value="DEAD/DEAH_box_helicase_dom"/>
</dbReference>
<dbReference type="OrthoDB" id="9805617at2"/>
<dbReference type="InterPro" id="IPR048333">
    <property type="entry name" value="HA2_WH"/>
</dbReference>
<dbReference type="EMBL" id="CP009247">
    <property type="protein sequence ID" value="APT88050.1"/>
    <property type="molecule type" value="Genomic_DNA"/>
</dbReference>
<dbReference type="InterPro" id="IPR002464">
    <property type="entry name" value="DNA/RNA_helicase_DEAH_CS"/>
</dbReference>
<dbReference type="InterPro" id="IPR007502">
    <property type="entry name" value="Helicase-assoc_dom"/>
</dbReference>
<accession>A0A1L7CQC9</accession>
<dbReference type="SMART" id="SM00847">
    <property type="entry name" value="HA2"/>
    <property type="match status" value="1"/>
</dbReference>
<organism evidence="9 10">
    <name type="scientific">Corynebacterium frankenforstense DSM 45800</name>
    <dbReference type="NCBI Taxonomy" id="1437875"/>
    <lineage>
        <taxon>Bacteria</taxon>
        <taxon>Bacillati</taxon>
        <taxon>Actinomycetota</taxon>
        <taxon>Actinomycetes</taxon>
        <taxon>Mycobacteriales</taxon>
        <taxon>Corynebacteriaceae</taxon>
        <taxon>Corynebacterium</taxon>
    </lineage>
</organism>
<evidence type="ECO:0000259" key="8">
    <source>
        <dbReference type="PROSITE" id="PS51194"/>
    </source>
</evidence>
<dbReference type="InterPro" id="IPR010225">
    <property type="entry name" value="HrpB"/>
</dbReference>
<sequence>MNIPASPFDLDAIGAGLPVTGALPEIAEALEAHHRAVVEAPPGTGKTTLVPPLVADLLARRAGDADAEAADTAAAGTGTAPLKTIVTAPRRVAVRAAARRLHHLSGNARAVGHRVRGDSQAGSAVEFVTPAVLVRMLLSDPELPEVGAVVIDEVHERELDTDLALAFSAELAALREDLDLVVMSATLDTTRFSELLGEAPVVSTPAVTHPLETSYHPHPGRMAADRRSRDAFWAHLAALADAAVEKSGHSALVFVPGAREVEQTVAACRTRALPLHGRLERAAQDAALDGTGPARVVVSTAVAESSVTVPGVRTVVDSGLSRVPRRDSGRGMSGLVTVSEARSTAEQRAGRAGREGPGTVLRAFTSDDLRHFDAHVTPEIDTADLTQAALWMACWGTPRGEGLALVSEPQPAAIAAAEETLRALHAVDAEGRPTELGRRLADLPLDPRLGRALLTAGPSAAEVLAALSDGASGDLGRASAPSREVARLRAVGARGAGGAAADAGDTAHRKKGGDRRGATSASDGVAVGLAFPERIARREGGGEYLLASGTRAVLPGDTGLSGAEWLAVGEVTRSGTPGRAGRAGATIRSAARIDEADALEIIGVTEELRADFADGKLRGRAVRRAGAIELAVTPTTVPPERAAEAVAAAVREEGTGMFRLGEKAAALRDRLAFLHERVGEPWPDPETAEPEVWLAPEIQKAARGTPPGKIDLFDALQRLLPWPEATRMDELAPQRLEVPSGSHPRVDYSTGRPVVRVKLQECFGLAESPRCAGVPVQFRLLSPAGRDLAVTDDLESFWSGPYAQVRAEMRGRYPKHPWPEDPWSATATARTKKRM</sequence>
<dbReference type="Gene3D" id="3.40.50.300">
    <property type="entry name" value="P-loop containing nucleotide triphosphate hydrolases"/>
    <property type="match status" value="2"/>
</dbReference>
<evidence type="ECO:0000256" key="3">
    <source>
        <dbReference type="ARBA" id="ARBA00022801"/>
    </source>
</evidence>
<dbReference type="PROSITE" id="PS51194">
    <property type="entry name" value="HELICASE_CTER"/>
    <property type="match status" value="1"/>
</dbReference>
<name>A0A1L7CQC9_9CORY</name>
<dbReference type="GO" id="GO:0003676">
    <property type="term" value="F:nucleic acid binding"/>
    <property type="evidence" value="ECO:0007669"/>
    <property type="project" value="InterPro"/>
</dbReference>
<dbReference type="CDD" id="cd18791">
    <property type="entry name" value="SF2_C_RHA"/>
    <property type="match status" value="1"/>
</dbReference>
<dbReference type="Proteomes" id="UP000185434">
    <property type="component" value="Chromosome"/>
</dbReference>
<dbReference type="GO" id="GO:0005524">
    <property type="term" value="F:ATP binding"/>
    <property type="evidence" value="ECO:0007669"/>
    <property type="project" value="UniProtKB-KW"/>
</dbReference>
<evidence type="ECO:0000313" key="10">
    <source>
        <dbReference type="Proteomes" id="UP000185434"/>
    </source>
</evidence>
<proteinExistence type="predicted"/>
<dbReference type="RefSeq" id="WP_075663022.1">
    <property type="nucleotide sequence ID" value="NZ_CP009247.1"/>
</dbReference>
<reference evidence="9 10" key="1">
    <citation type="submission" date="2014-08" db="EMBL/GenBank/DDBJ databases">
        <title>Complete genome sequence of Corynebacterium frankenforstense ST18(T) (=DSM 45800(T)), isolated from raw cow milk.</title>
        <authorList>
            <person name="Ruckert C."/>
            <person name="Albersmeier A."/>
            <person name="Winkler A."/>
            <person name="Lipski A."/>
            <person name="Kalinowski J."/>
        </authorList>
    </citation>
    <scope>NUCLEOTIDE SEQUENCE [LARGE SCALE GENOMIC DNA]</scope>
    <source>
        <strain evidence="9 10">ST18</strain>
    </source>
</reference>
<dbReference type="Pfam" id="PF04408">
    <property type="entry name" value="WHD_HA2"/>
    <property type="match status" value="1"/>
</dbReference>
<dbReference type="PANTHER" id="PTHR43519">
    <property type="entry name" value="ATP-DEPENDENT RNA HELICASE HRPB"/>
    <property type="match status" value="1"/>
</dbReference>
<feature type="domain" description="Helicase C-terminal" evidence="8">
    <location>
        <begin position="239"/>
        <end position="396"/>
    </location>
</feature>
<dbReference type="Pfam" id="PF00271">
    <property type="entry name" value="Helicase_C"/>
    <property type="match status" value="1"/>
</dbReference>
<keyword evidence="4 9" id="KW-0347">Helicase</keyword>